<sequence>MTYRAARQRFAKASELDGIGCCAVTSRERITITYVALRAQSQISTGTHVRAAARASTVRARLEIESGLSHLGQGTGARRRSVPEWRPLCSVLAAAAPHKKCRRGAYRRWNLPWSSAQRAGRRHRNVRPSGVRGGKAAPRSSLKVWKSSAELRARACRRRRRPMPLLCVVGAYRPMSA</sequence>
<gene>
    <name evidence="2" type="ORF">PsYK624_155390</name>
</gene>
<proteinExistence type="predicted"/>
<comment type="caution">
    <text evidence="2">The sequence shown here is derived from an EMBL/GenBank/DDBJ whole genome shotgun (WGS) entry which is preliminary data.</text>
</comment>
<dbReference type="AlphaFoldDB" id="A0A9P3GR23"/>
<organism evidence="2 3">
    <name type="scientific">Phanerochaete sordida</name>
    <dbReference type="NCBI Taxonomy" id="48140"/>
    <lineage>
        <taxon>Eukaryota</taxon>
        <taxon>Fungi</taxon>
        <taxon>Dikarya</taxon>
        <taxon>Basidiomycota</taxon>
        <taxon>Agaricomycotina</taxon>
        <taxon>Agaricomycetes</taxon>
        <taxon>Polyporales</taxon>
        <taxon>Phanerochaetaceae</taxon>
        <taxon>Phanerochaete</taxon>
    </lineage>
</organism>
<feature type="region of interest" description="Disordered" evidence="1">
    <location>
        <begin position="118"/>
        <end position="139"/>
    </location>
</feature>
<evidence type="ECO:0000313" key="3">
    <source>
        <dbReference type="Proteomes" id="UP000703269"/>
    </source>
</evidence>
<evidence type="ECO:0000256" key="1">
    <source>
        <dbReference type="SAM" id="MobiDB-lite"/>
    </source>
</evidence>
<reference evidence="2 3" key="1">
    <citation type="submission" date="2021-08" db="EMBL/GenBank/DDBJ databases">
        <title>Draft Genome Sequence of Phanerochaete sordida strain YK-624.</title>
        <authorList>
            <person name="Mori T."/>
            <person name="Dohra H."/>
            <person name="Suzuki T."/>
            <person name="Kawagishi H."/>
            <person name="Hirai H."/>
        </authorList>
    </citation>
    <scope>NUCLEOTIDE SEQUENCE [LARGE SCALE GENOMIC DNA]</scope>
    <source>
        <strain evidence="2 3">YK-624</strain>
    </source>
</reference>
<keyword evidence="3" id="KW-1185">Reference proteome</keyword>
<name>A0A9P3GR23_9APHY</name>
<accession>A0A9P3GR23</accession>
<evidence type="ECO:0000313" key="2">
    <source>
        <dbReference type="EMBL" id="GJE99286.1"/>
    </source>
</evidence>
<dbReference type="Proteomes" id="UP000703269">
    <property type="component" value="Unassembled WGS sequence"/>
</dbReference>
<dbReference type="EMBL" id="BPQB01000105">
    <property type="protein sequence ID" value="GJE99286.1"/>
    <property type="molecule type" value="Genomic_DNA"/>
</dbReference>
<protein>
    <submittedName>
        <fullName evidence="2">Uncharacterized protein</fullName>
    </submittedName>
</protein>